<proteinExistence type="predicted"/>
<dbReference type="AlphaFoldDB" id="A0A2H1VHM7"/>
<gene>
    <name evidence="1" type="ORF">SFRICE_017537</name>
</gene>
<reference evidence="1" key="1">
    <citation type="submission" date="2016-07" db="EMBL/GenBank/DDBJ databases">
        <authorList>
            <person name="Bretaudeau A."/>
        </authorList>
    </citation>
    <scope>NUCLEOTIDE SEQUENCE</scope>
    <source>
        <strain evidence="1">Rice</strain>
        <tissue evidence="1">Whole body</tissue>
    </source>
</reference>
<dbReference type="EMBL" id="ODYU01002615">
    <property type="protein sequence ID" value="SOQ40343.1"/>
    <property type="molecule type" value="Genomic_DNA"/>
</dbReference>
<name>A0A2H1VHM7_SPOFR</name>
<evidence type="ECO:0000313" key="1">
    <source>
        <dbReference type="EMBL" id="SOQ40343.1"/>
    </source>
</evidence>
<organism evidence="1">
    <name type="scientific">Spodoptera frugiperda</name>
    <name type="common">Fall armyworm</name>
    <dbReference type="NCBI Taxonomy" id="7108"/>
    <lineage>
        <taxon>Eukaryota</taxon>
        <taxon>Metazoa</taxon>
        <taxon>Ecdysozoa</taxon>
        <taxon>Arthropoda</taxon>
        <taxon>Hexapoda</taxon>
        <taxon>Insecta</taxon>
        <taxon>Pterygota</taxon>
        <taxon>Neoptera</taxon>
        <taxon>Endopterygota</taxon>
        <taxon>Lepidoptera</taxon>
        <taxon>Glossata</taxon>
        <taxon>Ditrysia</taxon>
        <taxon>Noctuoidea</taxon>
        <taxon>Noctuidae</taxon>
        <taxon>Amphipyrinae</taxon>
        <taxon>Spodoptera</taxon>
    </lineage>
</organism>
<protein>
    <submittedName>
        <fullName evidence="1">SFRICE_017537</fullName>
    </submittedName>
</protein>
<sequence length="82" mass="9257">MAGLDCRAACSGFVPARSNSLCDPQIVACYVHVILYVSKRTHDTGENPCMEWILIREKNFSKLLATKPLHQLPDQRAIHTEF</sequence>
<accession>A0A2H1VHM7</accession>